<keyword evidence="12" id="KW-1185">Reference proteome</keyword>
<evidence type="ECO:0000256" key="9">
    <source>
        <dbReference type="ARBA" id="ARBA00040345"/>
    </source>
</evidence>
<name>A0A928VVG2_9CYAN</name>
<dbReference type="Gene3D" id="3.90.550.10">
    <property type="entry name" value="Spore Coat Polysaccharide Biosynthesis Protein SpsA, Chain A"/>
    <property type="match status" value="1"/>
</dbReference>
<evidence type="ECO:0000256" key="8">
    <source>
        <dbReference type="ARBA" id="ARBA00038120"/>
    </source>
</evidence>
<dbReference type="GO" id="GO:0016757">
    <property type="term" value="F:glycosyltransferase activity"/>
    <property type="evidence" value="ECO:0007669"/>
    <property type="project" value="UniProtKB-KW"/>
</dbReference>
<dbReference type="Proteomes" id="UP000621799">
    <property type="component" value="Unassembled WGS sequence"/>
</dbReference>
<evidence type="ECO:0000259" key="10">
    <source>
        <dbReference type="Pfam" id="PF00535"/>
    </source>
</evidence>
<sequence>MSQNVNPFVSVIIPVFNDVEALETCLRLLEEQTYPRESYEVIAIDNHSEEDIKAVVDRFEGMVYGYESCPGSYIARNRGISMAKGEIIAFTDSDCIPNPDWIEQGVSYLTKTPNCGLVAGAIETCFNNPDRPTAVELYDKILAFPQKNYLEKTHFGVTANLFTFKRVIEAVGAFDEALKSGGDYEWGQRVHKAGYQQVYGENARLSHPARSSFSQLSKKIGRVVKGQYDLQEKAAYTKQKFVREAIKDLIPPVKFAVGLYQKNKELTHLQKLQVTYIRFLFKYKRAWERMKLLFAI</sequence>
<evidence type="ECO:0000256" key="6">
    <source>
        <dbReference type="ARBA" id="ARBA00037281"/>
    </source>
</evidence>
<evidence type="ECO:0000256" key="3">
    <source>
        <dbReference type="ARBA" id="ARBA00022676"/>
    </source>
</evidence>
<dbReference type="AlphaFoldDB" id="A0A928VVG2"/>
<comment type="subcellular location">
    <subcellularLocation>
        <location evidence="1">Cell membrane</location>
    </subcellularLocation>
</comment>
<proteinExistence type="inferred from homology"/>
<dbReference type="RefSeq" id="WP_264320279.1">
    <property type="nucleotide sequence ID" value="NZ_JADEXN010000049.1"/>
</dbReference>
<comment type="similarity">
    <text evidence="8">Belongs to the glycosyltransferase 2 family. CrtQ subfamily.</text>
</comment>
<organism evidence="11 12">
    <name type="scientific">Zarconia navalis LEGE 11467</name>
    <dbReference type="NCBI Taxonomy" id="1828826"/>
    <lineage>
        <taxon>Bacteria</taxon>
        <taxon>Bacillati</taxon>
        <taxon>Cyanobacteriota</taxon>
        <taxon>Cyanophyceae</taxon>
        <taxon>Oscillatoriophycideae</taxon>
        <taxon>Oscillatoriales</taxon>
        <taxon>Oscillatoriales incertae sedis</taxon>
        <taxon>Zarconia</taxon>
        <taxon>Zarconia navalis</taxon>
    </lineage>
</organism>
<comment type="pathway">
    <text evidence="7">Carotenoid biosynthesis; staphyloxanthin biosynthesis; staphyloxanthin from farnesyl diphosphate: step 4/5.</text>
</comment>
<dbReference type="InterPro" id="IPR029044">
    <property type="entry name" value="Nucleotide-diphossugar_trans"/>
</dbReference>
<keyword evidence="3" id="KW-0328">Glycosyltransferase</keyword>
<keyword evidence="2" id="KW-1003">Cell membrane</keyword>
<evidence type="ECO:0000256" key="5">
    <source>
        <dbReference type="ARBA" id="ARBA00023136"/>
    </source>
</evidence>
<accession>A0A928VVG2</accession>
<evidence type="ECO:0000256" key="2">
    <source>
        <dbReference type="ARBA" id="ARBA00022475"/>
    </source>
</evidence>
<evidence type="ECO:0000313" key="12">
    <source>
        <dbReference type="Proteomes" id="UP000621799"/>
    </source>
</evidence>
<evidence type="ECO:0000313" key="11">
    <source>
        <dbReference type="EMBL" id="MBE9040023.1"/>
    </source>
</evidence>
<keyword evidence="4" id="KW-0808">Transferase</keyword>
<evidence type="ECO:0000256" key="7">
    <source>
        <dbReference type="ARBA" id="ARBA00037904"/>
    </source>
</evidence>
<dbReference type="InterPro" id="IPR001173">
    <property type="entry name" value="Glyco_trans_2-like"/>
</dbReference>
<dbReference type="CDD" id="cd00761">
    <property type="entry name" value="Glyco_tranf_GTA_type"/>
    <property type="match status" value="1"/>
</dbReference>
<dbReference type="PANTHER" id="PTHR43646">
    <property type="entry name" value="GLYCOSYLTRANSFERASE"/>
    <property type="match status" value="1"/>
</dbReference>
<gene>
    <name evidence="11" type="ORF">IQ235_04350</name>
</gene>
<protein>
    <recommendedName>
        <fullName evidence="9">4,4'-diaponeurosporenoate glycosyltransferase</fullName>
    </recommendedName>
</protein>
<dbReference type="PANTHER" id="PTHR43646:SF2">
    <property type="entry name" value="GLYCOSYLTRANSFERASE 2-LIKE DOMAIN-CONTAINING PROTEIN"/>
    <property type="match status" value="1"/>
</dbReference>
<dbReference type="Pfam" id="PF00535">
    <property type="entry name" value="Glycos_transf_2"/>
    <property type="match status" value="1"/>
</dbReference>
<dbReference type="GO" id="GO:0005886">
    <property type="term" value="C:plasma membrane"/>
    <property type="evidence" value="ECO:0007669"/>
    <property type="project" value="UniProtKB-SubCell"/>
</dbReference>
<evidence type="ECO:0000256" key="4">
    <source>
        <dbReference type="ARBA" id="ARBA00022679"/>
    </source>
</evidence>
<dbReference type="SUPFAM" id="SSF53448">
    <property type="entry name" value="Nucleotide-diphospho-sugar transferases"/>
    <property type="match status" value="1"/>
</dbReference>
<comment type="function">
    <text evidence="6">Catalyzes the glycosylation of 4,4'-diaponeurosporenoate, i.e. the esterification of glucose at the C1'' position with the carboxyl group of 4,4'-diaponeurosporenic acid, to form glycosyl-4,4'-diaponeurosporenoate. This is a step in the biosynthesis of staphyloxanthin, an orange pigment present in most staphylococci strains.</text>
</comment>
<evidence type="ECO:0000256" key="1">
    <source>
        <dbReference type="ARBA" id="ARBA00004236"/>
    </source>
</evidence>
<reference evidence="11" key="1">
    <citation type="submission" date="2020-10" db="EMBL/GenBank/DDBJ databases">
        <authorList>
            <person name="Castelo-Branco R."/>
            <person name="Eusebio N."/>
            <person name="Adriana R."/>
            <person name="Vieira A."/>
            <person name="Brugerolle De Fraissinette N."/>
            <person name="Rezende De Castro R."/>
            <person name="Schneider M.P."/>
            <person name="Vasconcelos V."/>
            <person name="Leao P.N."/>
        </authorList>
    </citation>
    <scope>NUCLEOTIDE SEQUENCE</scope>
    <source>
        <strain evidence="11">LEGE 11467</strain>
    </source>
</reference>
<keyword evidence="5" id="KW-0472">Membrane</keyword>
<feature type="domain" description="Glycosyltransferase 2-like" evidence="10">
    <location>
        <begin position="10"/>
        <end position="168"/>
    </location>
</feature>
<comment type="caution">
    <text evidence="11">The sequence shown here is derived from an EMBL/GenBank/DDBJ whole genome shotgun (WGS) entry which is preliminary data.</text>
</comment>
<dbReference type="EMBL" id="JADEXN010000049">
    <property type="protein sequence ID" value="MBE9040023.1"/>
    <property type="molecule type" value="Genomic_DNA"/>
</dbReference>